<proteinExistence type="predicted"/>
<organism evidence="1 2">
    <name type="scientific">Sumerlaea chitinivorans</name>
    <dbReference type="NCBI Taxonomy" id="2250252"/>
    <lineage>
        <taxon>Bacteria</taxon>
        <taxon>Candidatus Sumerlaeota</taxon>
        <taxon>Candidatus Sumerlaeia</taxon>
        <taxon>Candidatus Sumerlaeales</taxon>
        <taxon>Candidatus Sumerlaeaceae</taxon>
        <taxon>Candidatus Sumerlaea</taxon>
    </lineage>
</organism>
<accession>A0A2Z4Y899</accession>
<sequence length="54" mass="6186">MFFSEQTLHLFRAKFVLLSVAELQTRGLFALWNLPAKRLSDSPTQAHVNAVWKA</sequence>
<gene>
    <name evidence="1" type="ORF">BRCON_2271</name>
</gene>
<reference evidence="1 2" key="1">
    <citation type="submission" date="2018-05" db="EMBL/GenBank/DDBJ databases">
        <title>A metagenomic window into the 2 km-deep terrestrial subsurface aquifer revealed taxonomically and functionally diverse microbial community comprising novel uncultured bacterial lineages.</title>
        <authorList>
            <person name="Kadnikov V.V."/>
            <person name="Mardanov A.V."/>
            <person name="Beletsky A.V."/>
            <person name="Banks D."/>
            <person name="Pimenov N.V."/>
            <person name="Frank Y.A."/>
            <person name="Karnachuk O.V."/>
            <person name="Ravin N.V."/>
        </authorList>
    </citation>
    <scope>NUCLEOTIDE SEQUENCE [LARGE SCALE GENOMIC DNA]</scope>
    <source>
        <strain evidence="1">BY</strain>
    </source>
</reference>
<protein>
    <submittedName>
        <fullName evidence="1">Uncharacterized protein</fullName>
    </submittedName>
</protein>
<dbReference type="AlphaFoldDB" id="A0A2Z4Y899"/>
<dbReference type="EMBL" id="CP030759">
    <property type="protein sequence ID" value="AXA37048.1"/>
    <property type="molecule type" value="Genomic_DNA"/>
</dbReference>
<evidence type="ECO:0000313" key="1">
    <source>
        <dbReference type="EMBL" id="AXA37048.1"/>
    </source>
</evidence>
<evidence type="ECO:0000313" key="2">
    <source>
        <dbReference type="Proteomes" id="UP000262583"/>
    </source>
</evidence>
<dbReference type="KEGG" id="schv:BRCON_2271"/>
<dbReference type="Proteomes" id="UP000262583">
    <property type="component" value="Chromosome"/>
</dbReference>
<name>A0A2Z4Y899_SUMC1</name>